<dbReference type="SUPFAM" id="SSF50475">
    <property type="entry name" value="FMN-binding split barrel"/>
    <property type="match status" value="1"/>
</dbReference>
<dbReference type="AlphaFoldDB" id="A0A2R6AUY3"/>
<name>A0A2R6AUY3_9ARCH</name>
<dbReference type="InterPro" id="IPR012349">
    <property type="entry name" value="Split_barrel_FMN-bd"/>
</dbReference>
<evidence type="ECO:0000313" key="1">
    <source>
        <dbReference type="EMBL" id="PSN90177.1"/>
    </source>
</evidence>
<proteinExistence type="predicted"/>
<dbReference type="Gene3D" id="2.30.110.10">
    <property type="entry name" value="Electron Transport, Fmn-binding Protein, Chain A"/>
    <property type="match status" value="1"/>
</dbReference>
<comment type="caution">
    <text evidence="1">The sequence shown here is derived from an EMBL/GenBank/DDBJ whole genome shotgun (WGS) entry which is preliminary data.</text>
</comment>
<dbReference type="Proteomes" id="UP000240490">
    <property type="component" value="Unassembled WGS sequence"/>
</dbReference>
<reference evidence="1 2" key="1">
    <citation type="submission" date="2017-04" db="EMBL/GenBank/DDBJ databases">
        <title>Novel microbial lineages endemic to geothermal iron-oxide mats fill important gaps in the evolutionary history of Archaea.</title>
        <authorList>
            <person name="Jay Z.J."/>
            <person name="Beam J.P."/>
            <person name="Dlakic M."/>
            <person name="Rusch D.B."/>
            <person name="Kozubal M.A."/>
            <person name="Inskeep W.P."/>
        </authorList>
    </citation>
    <scope>NUCLEOTIDE SEQUENCE [LARGE SCALE GENOMIC DNA]</scope>
    <source>
        <strain evidence="1">ECH_B_SAG-M15</strain>
    </source>
</reference>
<organism evidence="1 2">
    <name type="scientific">Candidatus Marsarchaeota G2 archaeon ECH_B_SAG-M15</name>
    <dbReference type="NCBI Taxonomy" id="1978162"/>
    <lineage>
        <taxon>Archaea</taxon>
        <taxon>Candidatus Marsarchaeota</taxon>
        <taxon>Candidatus Marsarchaeota group 2</taxon>
    </lineage>
</organism>
<accession>A0A2R6AUY3</accession>
<evidence type="ECO:0000313" key="2">
    <source>
        <dbReference type="Proteomes" id="UP000240490"/>
    </source>
</evidence>
<sequence>MSGIGLPKKLCELIRRENPVRSNTVIILVTIDYSGYPRPCLLSPYQVVGGREPKEILVAVNSGSTTHSNLLERALCTLIFFTPPSAVYAKGEASKIREAADGNTLFRVTLIEIKEDYSEVAPIITQPLFDDSKVKPRYIQTYLELSG</sequence>
<evidence type="ECO:0008006" key="3">
    <source>
        <dbReference type="Google" id="ProtNLM"/>
    </source>
</evidence>
<gene>
    <name evidence="1" type="ORF">B9Q08_05175</name>
</gene>
<protein>
    <recommendedName>
        <fullName evidence="3">Pyridoxamine 5'-phosphate oxidase putative domain-containing protein</fullName>
    </recommendedName>
</protein>
<dbReference type="EMBL" id="NEXJ01000093">
    <property type="protein sequence ID" value="PSN90177.1"/>
    <property type="molecule type" value="Genomic_DNA"/>
</dbReference>